<dbReference type="InterPro" id="IPR039425">
    <property type="entry name" value="RNA_pol_sigma-70-like"/>
</dbReference>
<evidence type="ECO:0000313" key="5">
    <source>
        <dbReference type="EMBL" id="QDT30789.1"/>
    </source>
</evidence>
<feature type="domain" description="RNA polymerase sigma-70 ECF-like HTH" evidence="4">
    <location>
        <begin position="20"/>
        <end position="202"/>
    </location>
</feature>
<dbReference type="AlphaFoldDB" id="A0A517QGM7"/>
<keyword evidence="3" id="KW-0804">Transcription</keyword>
<dbReference type="GO" id="GO:0016987">
    <property type="term" value="F:sigma factor activity"/>
    <property type="evidence" value="ECO:0007669"/>
    <property type="project" value="UniProtKB-KW"/>
</dbReference>
<dbReference type="Pfam" id="PF07638">
    <property type="entry name" value="Sigma70_ECF"/>
    <property type="match status" value="1"/>
</dbReference>
<accession>A0A517QGM7</accession>
<dbReference type="EMBL" id="CP036267">
    <property type="protein sequence ID" value="QDT30789.1"/>
    <property type="molecule type" value="Genomic_DNA"/>
</dbReference>
<dbReference type="NCBIfam" id="TIGR02937">
    <property type="entry name" value="sigma70-ECF"/>
    <property type="match status" value="1"/>
</dbReference>
<keyword evidence="6" id="KW-1185">Reference proteome</keyword>
<keyword evidence="2" id="KW-0731">Sigma factor</keyword>
<dbReference type="InterPro" id="IPR014284">
    <property type="entry name" value="RNA_pol_sigma-70_dom"/>
</dbReference>
<gene>
    <name evidence="5" type="ORF">Mal48_00160</name>
</gene>
<dbReference type="Proteomes" id="UP000315724">
    <property type="component" value="Chromosome"/>
</dbReference>
<evidence type="ECO:0000256" key="1">
    <source>
        <dbReference type="ARBA" id="ARBA00023015"/>
    </source>
</evidence>
<evidence type="ECO:0000259" key="4">
    <source>
        <dbReference type="Pfam" id="PF07638"/>
    </source>
</evidence>
<dbReference type="KEGG" id="tpol:Mal48_00160"/>
<dbReference type="InterPro" id="IPR013324">
    <property type="entry name" value="RNA_pol_sigma_r3/r4-like"/>
</dbReference>
<reference evidence="5 6" key="1">
    <citation type="submission" date="2019-02" db="EMBL/GenBank/DDBJ databases">
        <title>Deep-cultivation of Planctomycetes and their phenomic and genomic characterization uncovers novel biology.</title>
        <authorList>
            <person name="Wiegand S."/>
            <person name="Jogler M."/>
            <person name="Boedeker C."/>
            <person name="Pinto D."/>
            <person name="Vollmers J."/>
            <person name="Rivas-Marin E."/>
            <person name="Kohn T."/>
            <person name="Peeters S.H."/>
            <person name="Heuer A."/>
            <person name="Rast P."/>
            <person name="Oberbeckmann S."/>
            <person name="Bunk B."/>
            <person name="Jeske O."/>
            <person name="Meyerdierks A."/>
            <person name="Storesund J.E."/>
            <person name="Kallscheuer N."/>
            <person name="Luecker S."/>
            <person name="Lage O.M."/>
            <person name="Pohl T."/>
            <person name="Merkel B.J."/>
            <person name="Hornburger P."/>
            <person name="Mueller R.-W."/>
            <person name="Bruemmer F."/>
            <person name="Labrenz M."/>
            <person name="Spormann A.M."/>
            <person name="Op den Camp H."/>
            <person name="Overmann J."/>
            <person name="Amann R."/>
            <person name="Jetten M.S.M."/>
            <person name="Mascher T."/>
            <person name="Medema M.H."/>
            <person name="Devos D.P."/>
            <person name="Kaster A.-K."/>
            <person name="Ovreas L."/>
            <person name="Rohde M."/>
            <person name="Galperin M.Y."/>
            <person name="Jogler C."/>
        </authorList>
    </citation>
    <scope>NUCLEOTIDE SEQUENCE [LARGE SCALE GENOMIC DNA]</scope>
    <source>
        <strain evidence="5 6">Mal48</strain>
    </source>
</reference>
<dbReference type="InterPro" id="IPR011517">
    <property type="entry name" value="RNA_pol_sigma70_ECF-like"/>
</dbReference>
<keyword evidence="1" id="KW-0805">Transcription regulation</keyword>
<proteinExistence type="predicted"/>
<organism evidence="5 6">
    <name type="scientific">Thalassoglobus polymorphus</name>
    <dbReference type="NCBI Taxonomy" id="2527994"/>
    <lineage>
        <taxon>Bacteria</taxon>
        <taxon>Pseudomonadati</taxon>
        <taxon>Planctomycetota</taxon>
        <taxon>Planctomycetia</taxon>
        <taxon>Planctomycetales</taxon>
        <taxon>Planctomycetaceae</taxon>
        <taxon>Thalassoglobus</taxon>
    </lineage>
</organism>
<evidence type="ECO:0000256" key="2">
    <source>
        <dbReference type="ARBA" id="ARBA00023082"/>
    </source>
</evidence>
<dbReference type="InterPro" id="IPR036388">
    <property type="entry name" value="WH-like_DNA-bd_sf"/>
</dbReference>
<dbReference type="RefSeq" id="WP_231739805.1">
    <property type="nucleotide sequence ID" value="NZ_CP036267.1"/>
</dbReference>
<dbReference type="GO" id="GO:0006352">
    <property type="term" value="P:DNA-templated transcription initiation"/>
    <property type="evidence" value="ECO:0007669"/>
    <property type="project" value="InterPro"/>
</dbReference>
<sequence>MVFTGPGRGYADGMNSETSQHVTQILSALNSGEQQGTDTLLRIVYNELRRLATARLNQEASGQTLQPTALVHEAYLRLVKGDEQQSWDSRGHFFAAAAEAMRRILIENARRKAAVKHGGGLQRLELDDADAVVSATDQKLLEVDEAITELEKVEPLKAKLVKLRYFAGLEESEAAAALGISRATASRWWTFSKAWLYAHMNDES</sequence>
<name>A0A517QGM7_9PLAN</name>
<protein>
    <submittedName>
        <fullName evidence="5">ECF sigma factor</fullName>
    </submittedName>
</protein>
<evidence type="ECO:0000313" key="6">
    <source>
        <dbReference type="Proteomes" id="UP000315724"/>
    </source>
</evidence>
<dbReference type="Gene3D" id="1.10.10.10">
    <property type="entry name" value="Winged helix-like DNA-binding domain superfamily/Winged helix DNA-binding domain"/>
    <property type="match status" value="1"/>
</dbReference>
<dbReference type="PANTHER" id="PTHR43133">
    <property type="entry name" value="RNA POLYMERASE ECF-TYPE SIGMA FACTO"/>
    <property type="match status" value="1"/>
</dbReference>
<evidence type="ECO:0000256" key="3">
    <source>
        <dbReference type="ARBA" id="ARBA00023163"/>
    </source>
</evidence>
<dbReference type="InterPro" id="IPR053812">
    <property type="entry name" value="HTH_Sigma70_ECF-like"/>
</dbReference>
<dbReference type="SUPFAM" id="SSF88659">
    <property type="entry name" value="Sigma3 and sigma4 domains of RNA polymerase sigma factors"/>
    <property type="match status" value="1"/>
</dbReference>
<dbReference type="PANTHER" id="PTHR43133:SF39">
    <property type="entry name" value="SIMILAR TO RNA POLYMERASE SIGMA-E FACTOR"/>
    <property type="match status" value="1"/>
</dbReference>
<dbReference type="NCBIfam" id="TIGR02999">
    <property type="entry name" value="Sig-70_X6"/>
    <property type="match status" value="1"/>
</dbReference>